<dbReference type="InterPro" id="IPR014436">
    <property type="entry name" value="Extradiol_dOase_DODA"/>
</dbReference>
<dbReference type="CDD" id="cd07363">
    <property type="entry name" value="45_DOPA_Dioxygenase"/>
    <property type="match status" value="1"/>
</dbReference>
<dbReference type="InterPro" id="IPR004183">
    <property type="entry name" value="Xdiol_dOase_suB"/>
</dbReference>
<dbReference type="SUPFAM" id="SSF53213">
    <property type="entry name" value="LigB-like"/>
    <property type="match status" value="1"/>
</dbReference>
<comment type="cofactor">
    <cofactor evidence="1">
        <name>Zn(2+)</name>
        <dbReference type="ChEBI" id="CHEBI:29105"/>
    </cofactor>
</comment>
<feature type="domain" description="Extradiol ring-cleavage dioxygenase class III enzyme subunit B" evidence="6">
    <location>
        <begin position="18"/>
        <end position="180"/>
    </location>
</feature>
<keyword evidence="5" id="KW-0560">Oxidoreductase</keyword>
<evidence type="ECO:0000256" key="5">
    <source>
        <dbReference type="ARBA" id="ARBA00023002"/>
    </source>
</evidence>
<dbReference type="Proteomes" id="UP001586593">
    <property type="component" value="Unassembled WGS sequence"/>
</dbReference>
<proteinExistence type="inferred from homology"/>
<evidence type="ECO:0000313" key="8">
    <source>
        <dbReference type="Proteomes" id="UP001586593"/>
    </source>
</evidence>
<dbReference type="PROSITE" id="PS50007">
    <property type="entry name" value="PIPLC_X_DOMAIN"/>
    <property type="match status" value="1"/>
</dbReference>
<evidence type="ECO:0000256" key="3">
    <source>
        <dbReference type="ARBA" id="ARBA00022723"/>
    </source>
</evidence>
<evidence type="ECO:0000256" key="2">
    <source>
        <dbReference type="ARBA" id="ARBA00007581"/>
    </source>
</evidence>
<keyword evidence="8" id="KW-1185">Reference proteome</keyword>
<evidence type="ECO:0000259" key="6">
    <source>
        <dbReference type="Pfam" id="PF02900"/>
    </source>
</evidence>
<dbReference type="Gene3D" id="3.40.830.10">
    <property type="entry name" value="LigB-like"/>
    <property type="match status" value="1"/>
</dbReference>
<comment type="caution">
    <text evidence="7">The sequence shown here is derived from an EMBL/GenBank/DDBJ whole genome shotgun (WGS) entry which is preliminary data.</text>
</comment>
<evidence type="ECO:0000256" key="1">
    <source>
        <dbReference type="ARBA" id="ARBA00001947"/>
    </source>
</evidence>
<dbReference type="PANTHER" id="PTHR30096">
    <property type="entry name" value="4,5-DOPA DIOXYGENASE EXTRADIOL-LIKE PROTEIN"/>
    <property type="match status" value="1"/>
</dbReference>
<sequence length="387" mass="43860">MPSVVEPAKPLPVYYIGHAGVGLLFKESEQNHTVQKNLRAIGKEILALSPRPKAIITFSGHFEAGEIHGPGTIEVNVKNGTYIQHDFVNDFHDSHPFVYEYEWPHQDAPELATQVYRHLVKAGLKAKRVERGVDHGVWVPFKIMFPPEEPLDIPIIQVSTYHGYDLESQIRLGEVFQPLRYNPRPTRLYRTPPANCMDDRHDGYLIVASGMAVHSFPSIAEIYSAPTEEERERTKEKVLQESRTFDTQLRKALARRDAAERKAELLKLESLYEFKRSHPTVEHFTPILVAAGAAGDADAEPLGVDVVEPGMSYLNVSYAPLPPDYRSTKLPISGPTLYKVALEIKYRIANTDRPVERVLRVLAAMVERSTTWQMVRDMLPQEKSFKT</sequence>
<dbReference type="PANTHER" id="PTHR30096:SF0">
    <property type="entry name" value="4,5-DOPA DIOXYGENASE EXTRADIOL-LIKE PROTEIN"/>
    <property type="match status" value="1"/>
</dbReference>
<evidence type="ECO:0000313" key="7">
    <source>
        <dbReference type="EMBL" id="KAL1864076.1"/>
    </source>
</evidence>
<gene>
    <name evidence="7" type="ORF">VTK73DRAFT_6166</name>
</gene>
<keyword evidence="3" id="KW-0479">Metal-binding</keyword>
<dbReference type="EMBL" id="JAZHXJ010000347">
    <property type="protein sequence ID" value="KAL1864076.1"/>
    <property type="molecule type" value="Genomic_DNA"/>
</dbReference>
<comment type="similarity">
    <text evidence="2">Belongs to the DODA-type extradiol aromatic ring-opening dioxygenase family.</text>
</comment>
<name>A0ABR3WKD5_9PEZI</name>
<protein>
    <recommendedName>
        <fullName evidence="6">Extradiol ring-cleavage dioxygenase class III enzyme subunit B domain-containing protein</fullName>
    </recommendedName>
</protein>
<reference evidence="7 8" key="1">
    <citation type="journal article" date="2024" name="Commun. Biol.">
        <title>Comparative genomic analysis of thermophilic fungi reveals convergent evolutionary adaptations and gene losses.</title>
        <authorList>
            <person name="Steindorff A.S."/>
            <person name="Aguilar-Pontes M.V."/>
            <person name="Robinson A.J."/>
            <person name="Andreopoulos B."/>
            <person name="LaButti K."/>
            <person name="Kuo A."/>
            <person name="Mondo S."/>
            <person name="Riley R."/>
            <person name="Otillar R."/>
            <person name="Haridas S."/>
            <person name="Lipzen A."/>
            <person name="Grimwood J."/>
            <person name="Schmutz J."/>
            <person name="Clum A."/>
            <person name="Reid I.D."/>
            <person name="Moisan M.C."/>
            <person name="Butler G."/>
            <person name="Nguyen T.T.M."/>
            <person name="Dewar K."/>
            <person name="Conant G."/>
            <person name="Drula E."/>
            <person name="Henrissat B."/>
            <person name="Hansel C."/>
            <person name="Singer S."/>
            <person name="Hutchinson M.I."/>
            <person name="de Vries R.P."/>
            <person name="Natvig D.O."/>
            <person name="Powell A.J."/>
            <person name="Tsang A."/>
            <person name="Grigoriev I.V."/>
        </authorList>
    </citation>
    <scope>NUCLEOTIDE SEQUENCE [LARGE SCALE GENOMIC DNA]</scope>
    <source>
        <strain evidence="7 8">ATCC 24622</strain>
    </source>
</reference>
<evidence type="ECO:0000256" key="4">
    <source>
        <dbReference type="ARBA" id="ARBA00022833"/>
    </source>
</evidence>
<dbReference type="Pfam" id="PF02900">
    <property type="entry name" value="LigB"/>
    <property type="match status" value="1"/>
</dbReference>
<keyword evidence="4" id="KW-0862">Zinc</keyword>
<organism evidence="7 8">
    <name type="scientific">Phialemonium thermophilum</name>
    <dbReference type="NCBI Taxonomy" id="223376"/>
    <lineage>
        <taxon>Eukaryota</taxon>
        <taxon>Fungi</taxon>
        <taxon>Dikarya</taxon>
        <taxon>Ascomycota</taxon>
        <taxon>Pezizomycotina</taxon>
        <taxon>Sordariomycetes</taxon>
        <taxon>Sordariomycetidae</taxon>
        <taxon>Cephalothecales</taxon>
        <taxon>Cephalothecaceae</taxon>
        <taxon>Phialemonium</taxon>
    </lineage>
</organism>
<accession>A0ABR3WKD5</accession>